<dbReference type="OrthoDB" id="194358at2759"/>
<feature type="repeat" description="ANK" evidence="5">
    <location>
        <begin position="234"/>
        <end position="259"/>
    </location>
</feature>
<dbReference type="Pfam" id="PF00023">
    <property type="entry name" value="Ank"/>
    <property type="match status" value="2"/>
</dbReference>
<dbReference type="GO" id="GO:0045071">
    <property type="term" value="P:negative regulation of viral genome replication"/>
    <property type="evidence" value="ECO:0007669"/>
    <property type="project" value="TreeGrafter"/>
</dbReference>
<dbReference type="InterPro" id="IPR042745">
    <property type="entry name" value="RNase-L_RNase"/>
</dbReference>
<feature type="repeat" description="ANK" evidence="5">
    <location>
        <begin position="164"/>
        <end position="197"/>
    </location>
</feature>
<dbReference type="Gene3D" id="1.25.40.20">
    <property type="entry name" value="Ankyrin repeat-containing domain"/>
    <property type="match status" value="1"/>
</dbReference>
<dbReference type="GO" id="GO:0006397">
    <property type="term" value="P:mRNA processing"/>
    <property type="evidence" value="ECO:0007669"/>
    <property type="project" value="InterPro"/>
</dbReference>
<dbReference type="GO" id="GO:0051607">
    <property type="term" value="P:defense response to virus"/>
    <property type="evidence" value="ECO:0007669"/>
    <property type="project" value="TreeGrafter"/>
</dbReference>
<evidence type="ECO:0000313" key="10">
    <source>
        <dbReference type="RefSeq" id="XP_012870867.1"/>
    </source>
</evidence>
<evidence type="ECO:0000256" key="4">
    <source>
        <dbReference type="ARBA" id="ARBA00023043"/>
    </source>
</evidence>
<keyword evidence="2" id="KW-0547">Nucleotide-binding</keyword>
<dbReference type="GeneID" id="105985004"/>
<dbReference type="PROSITE" id="PS50088">
    <property type="entry name" value="ANK_REPEAT"/>
    <property type="match status" value="7"/>
</dbReference>
<sequence length="732" mass="82802">METQGAQQEASKPSSRSDSMAEPRLWVIQAVREEDVDGLRRLLEGGADANESDEWGWTPLHNAAECGRQDLVELLLRYGAEPARRKRNGATPFIVAGIGGHVHLLRLFLSRGADVNERDSNGFTAFMEAAWHGRVEALRFLFAQGADVNASRETQEDRRPLRGGGATALMDAAERGHVEVVRILLEEMGADVNARDNMGRSALIHALLDGGEQAEAVAGLLLDHGADVRVRGEQGKTPLILAVEKRRLALVRMLLEQDALEIDDTDHEGTTALRAAVELGSREMVRALCDRGASVSCGDLMRIARRHYDQALVKLLREYGAQEHVHPPAEDWEPQSSHWGRALKSLHRIYRQPIGKLKIFMVEEYKIADTSKGGIYLGFYEGREAAVKLFPEGSPEARQEMACLRSCRESSHFVTLYGSESHRGCVYVCMALCEQTLEERLQGRPEEGLQSREDALAPNTLLSIFEAVRDLHVSHGYTHQDLQPRNFLIDSKDAVRLADFDQSIKGTGDPQEIRRDLEALGRLVLYVVKKGEIPFETLKGKNNEEVVQLSPDKETEDLIRHLFYPGENMTDCVGDLLGHPFFWTWENRYRTLRNVGNISDIKTRKCTSEIYRLLHSDPSVSYSFDKWTSKIDKHVMEKMNKFYAKKNGNVYQDIVGDLLKCIRNLGEHIDEEQNRKIKETIGDPFCYFQKKFPDLVIYVYNKLKNTEYRKHFPQTNKPAQPQCVRGVRVGEP</sequence>
<dbReference type="STRING" id="10020.ENSDORP00000005511"/>
<dbReference type="GO" id="GO:0004540">
    <property type="term" value="F:RNA nuclease activity"/>
    <property type="evidence" value="ECO:0007669"/>
    <property type="project" value="InterPro"/>
</dbReference>
<dbReference type="CDD" id="cd10423">
    <property type="entry name" value="RNase_RNase-L"/>
    <property type="match status" value="1"/>
</dbReference>
<evidence type="ECO:0000259" key="8">
    <source>
        <dbReference type="PROSITE" id="PS51392"/>
    </source>
</evidence>
<dbReference type="AlphaFoldDB" id="A0A1S3F4T4"/>
<dbReference type="PROSITE" id="PS51392">
    <property type="entry name" value="KEN"/>
    <property type="match status" value="1"/>
</dbReference>
<feature type="repeat" description="ANK" evidence="5">
    <location>
        <begin position="268"/>
        <end position="300"/>
    </location>
</feature>
<keyword evidence="4 5" id="KW-0040">ANK repeat</keyword>
<feature type="domain" description="Protein kinase" evidence="7">
    <location>
        <begin position="361"/>
        <end position="582"/>
    </location>
</feature>
<dbReference type="CTD" id="6041"/>
<dbReference type="Pfam" id="PF12796">
    <property type="entry name" value="Ank_2"/>
    <property type="match status" value="2"/>
</dbReference>
<dbReference type="FunFam" id="1.20.1440.180:FF:000003">
    <property type="entry name" value="Ribonuclease L"/>
    <property type="match status" value="1"/>
</dbReference>
<feature type="region of interest" description="Disordered" evidence="6">
    <location>
        <begin position="1"/>
        <end position="23"/>
    </location>
</feature>
<dbReference type="Pfam" id="PF00069">
    <property type="entry name" value="Pkinase"/>
    <property type="match status" value="1"/>
</dbReference>
<dbReference type="SUPFAM" id="SSF56112">
    <property type="entry name" value="Protein kinase-like (PK-like)"/>
    <property type="match status" value="1"/>
</dbReference>
<dbReference type="PANTHER" id="PTHR24141:SF1">
    <property type="entry name" value="2-5A-DEPENDENT RIBONUCLEASE"/>
    <property type="match status" value="1"/>
</dbReference>
<dbReference type="Gene3D" id="1.20.1440.180">
    <property type="entry name" value="KEN domain"/>
    <property type="match status" value="1"/>
</dbReference>
<feature type="domain" description="KEN" evidence="8">
    <location>
        <begin position="585"/>
        <end position="719"/>
    </location>
</feature>
<dbReference type="InterPro" id="IPR038357">
    <property type="entry name" value="KEN_sf"/>
</dbReference>
<keyword evidence="3" id="KW-0067">ATP-binding</keyword>
<dbReference type="InterPro" id="IPR010513">
    <property type="entry name" value="KEN_dom"/>
</dbReference>
<feature type="repeat" description="ANK" evidence="5">
    <location>
        <begin position="198"/>
        <end position="233"/>
    </location>
</feature>
<dbReference type="InterPro" id="IPR002110">
    <property type="entry name" value="Ankyrin_rpt"/>
</dbReference>
<proteinExistence type="predicted"/>
<keyword evidence="1" id="KW-0677">Repeat</keyword>
<name>A0A1S3F4T4_DIPOR</name>
<reference evidence="10" key="1">
    <citation type="submission" date="2025-08" db="UniProtKB">
        <authorList>
            <consortium name="RefSeq"/>
        </authorList>
    </citation>
    <scope>IDENTIFICATION</scope>
    <source>
        <tissue evidence="10">Kidney</tissue>
    </source>
</reference>
<dbReference type="InterPro" id="IPR011009">
    <property type="entry name" value="Kinase-like_dom_sf"/>
</dbReference>
<dbReference type="Proteomes" id="UP000081671">
    <property type="component" value="Unplaced"/>
</dbReference>
<dbReference type="GO" id="GO:0003723">
    <property type="term" value="F:RNA binding"/>
    <property type="evidence" value="ECO:0007669"/>
    <property type="project" value="TreeGrafter"/>
</dbReference>
<dbReference type="SUPFAM" id="SSF48403">
    <property type="entry name" value="Ankyrin repeat"/>
    <property type="match status" value="1"/>
</dbReference>
<evidence type="ECO:0000256" key="1">
    <source>
        <dbReference type="ARBA" id="ARBA00022737"/>
    </source>
</evidence>
<feature type="repeat" description="ANK" evidence="5">
    <location>
        <begin position="121"/>
        <end position="153"/>
    </location>
</feature>
<dbReference type="PROSITE" id="PS50297">
    <property type="entry name" value="ANK_REP_REGION"/>
    <property type="match status" value="6"/>
</dbReference>
<dbReference type="Pfam" id="PF06479">
    <property type="entry name" value="Ribonuc_2-5A"/>
    <property type="match status" value="1"/>
</dbReference>
<dbReference type="InterPro" id="IPR036770">
    <property type="entry name" value="Ankyrin_rpt-contain_sf"/>
</dbReference>
<dbReference type="RefSeq" id="XP_012870867.1">
    <property type="nucleotide sequence ID" value="XM_013015413.1"/>
</dbReference>
<dbReference type="PROSITE" id="PS50011">
    <property type="entry name" value="PROTEIN_KINASE_DOM"/>
    <property type="match status" value="1"/>
</dbReference>
<evidence type="ECO:0000313" key="9">
    <source>
        <dbReference type="Proteomes" id="UP000081671"/>
    </source>
</evidence>
<dbReference type="PANTHER" id="PTHR24141">
    <property type="entry name" value="2-5A-DEPENDENT RIBONUCLEASE"/>
    <property type="match status" value="1"/>
</dbReference>
<gene>
    <name evidence="10" type="primary">Rnasel</name>
</gene>
<evidence type="ECO:0000256" key="6">
    <source>
        <dbReference type="SAM" id="MobiDB-lite"/>
    </source>
</evidence>
<protein>
    <submittedName>
        <fullName evidence="10">2-5A-dependent ribonuclease isoform X2</fullName>
    </submittedName>
</protein>
<dbReference type="SMART" id="SM00580">
    <property type="entry name" value="PUG"/>
    <property type="match status" value="1"/>
</dbReference>
<dbReference type="GO" id="GO:0004672">
    <property type="term" value="F:protein kinase activity"/>
    <property type="evidence" value="ECO:0007669"/>
    <property type="project" value="InterPro"/>
</dbReference>
<dbReference type="GO" id="GO:0005524">
    <property type="term" value="F:ATP binding"/>
    <property type="evidence" value="ECO:0007669"/>
    <property type="project" value="UniProtKB-KW"/>
</dbReference>
<dbReference type="SMART" id="SM00248">
    <property type="entry name" value="ANK"/>
    <property type="match status" value="7"/>
</dbReference>
<organism evidence="9 10">
    <name type="scientific">Dipodomys ordii</name>
    <name type="common">Ord's kangaroo rat</name>
    <dbReference type="NCBI Taxonomy" id="10020"/>
    <lineage>
        <taxon>Eukaryota</taxon>
        <taxon>Metazoa</taxon>
        <taxon>Chordata</taxon>
        <taxon>Craniata</taxon>
        <taxon>Vertebrata</taxon>
        <taxon>Euteleostomi</taxon>
        <taxon>Mammalia</taxon>
        <taxon>Eutheria</taxon>
        <taxon>Euarchontoglires</taxon>
        <taxon>Glires</taxon>
        <taxon>Rodentia</taxon>
        <taxon>Castorimorpha</taxon>
        <taxon>Heteromyidae</taxon>
        <taxon>Dipodomyinae</taxon>
        <taxon>Dipodomys</taxon>
    </lineage>
</organism>
<evidence type="ECO:0000256" key="5">
    <source>
        <dbReference type="PROSITE-ProRule" id="PRU00023"/>
    </source>
</evidence>
<dbReference type="Gene3D" id="1.10.510.10">
    <property type="entry name" value="Transferase(Phosphotransferase) domain 1"/>
    <property type="match status" value="1"/>
</dbReference>
<keyword evidence="9" id="KW-1185">Reference proteome</keyword>
<dbReference type="PRINTS" id="PR01415">
    <property type="entry name" value="ANKYRIN"/>
</dbReference>
<evidence type="ECO:0000256" key="2">
    <source>
        <dbReference type="ARBA" id="ARBA00022741"/>
    </source>
</evidence>
<accession>A0A1S3F4T4</accession>
<feature type="repeat" description="ANK" evidence="5">
    <location>
        <begin position="55"/>
        <end position="87"/>
    </location>
</feature>
<feature type="compositionally biased region" description="Polar residues" evidence="6">
    <location>
        <begin position="1"/>
        <end position="18"/>
    </location>
</feature>
<feature type="repeat" description="ANK" evidence="5">
    <location>
        <begin position="88"/>
        <end position="120"/>
    </location>
</feature>
<evidence type="ECO:0000256" key="3">
    <source>
        <dbReference type="ARBA" id="ARBA00022840"/>
    </source>
</evidence>
<dbReference type="InterPro" id="IPR000719">
    <property type="entry name" value="Prot_kinase_dom"/>
</dbReference>
<evidence type="ECO:0000259" key="7">
    <source>
        <dbReference type="PROSITE" id="PS50011"/>
    </source>
</evidence>